<evidence type="ECO:0000256" key="1">
    <source>
        <dbReference type="SAM" id="SignalP"/>
    </source>
</evidence>
<name>A0A927AX83_9BACT</name>
<dbReference type="Proteomes" id="UP000653797">
    <property type="component" value="Unassembled WGS sequence"/>
</dbReference>
<comment type="caution">
    <text evidence="2">The sequence shown here is derived from an EMBL/GenBank/DDBJ whole genome shotgun (WGS) entry which is preliminary data.</text>
</comment>
<dbReference type="Gene3D" id="3.30.530.80">
    <property type="match status" value="1"/>
</dbReference>
<accession>A0A927AX83</accession>
<protein>
    <submittedName>
        <fullName evidence="2">DUF4468 domain-containing protein</fullName>
    </submittedName>
</protein>
<keyword evidence="1" id="KW-0732">Signal</keyword>
<keyword evidence="3" id="KW-1185">Reference proteome</keyword>
<evidence type="ECO:0000313" key="2">
    <source>
        <dbReference type="EMBL" id="MBD2751445.1"/>
    </source>
</evidence>
<feature type="signal peptide" evidence="1">
    <location>
        <begin position="1"/>
        <end position="18"/>
    </location>
</feature>
<proteinExistence type="predicted"/>
<evidence type="ECO:0000313" key="3">
    <source>
        <dbReference type="Proteomes" id="UP000653797"/>
    </source>
</evidence>
<organism evidence="2 3">
    <name type="scientific">Spirosoma validum</name>
    <dbReference type="NCBI Taxonomy" id="2771355"/>
    <lineage>
        <taxon>Bacteria</taxon>
        <taxon>Pseudomonadati</taxon>
        <taxon>Bacteroidota</taxon>
        <taxon>Cytophagia</taxon>
        <taxon>Cytophagales</taxon>
        <taxon>Cytophagaceae</taxon>
        <taxon>Spirosoma</taxon>
    </lineage>
</organism>
<sequence>MVNYVFLLLFFCSSTALAQVKLPVNDIGQVQYQEVVRVPDSKRPARQIMEQVRAWAGQHYQPSVTTEQQYDQEHNILFVRSSYDIDNQLIRYTLTIEPKFGRYRATLTDLVAENKGMHLPIQASSPTVAEINQSVTDTTKNQTLAEQMAQQQAGLYQQLDQSCRATLVSLKEAMMAIKP</sequence>
<feature type="chain" id="PRO_5036951769" evidence="1">
    <location>
        <begin position="19"/>
        <end position="179"/>
    </location>
</feature>
<dbReference type="AlphaFoldDB" id="A0A927AX83"/>
<gene>
    <name evidence="2" type="ORF">IC230_00970</name>
</gene>
<reference evidence="2" key="1">
    <citation type="submission" date="2020-09" db="EMBL/GenBank/DDBJ databases">
        <authorList>
            <person name="Kim M.K."/>
        </authorList>
    </citation>
    <scope>NUCLEOTIDE SEQUENCE</scope>
    <source>
        <strain evidence="2">BT704</strain>
    </source>
</reference>
<dbReference type="EMBL" id="JACXAA010000001">
    <property type="protein sequence ID" value="MBD2751445.1"/>
    <property type="molecule type" value="Genomic_DNA"/>
</dbReference>